<sequence length="165" mass="17298">MKPELAPQVAGSLTDSRRKFLEKTGLSMTLSLFGMSFFTACSSTDDADPTTPPVGGGGGNGISVSGNTTTIDLNIQQGLQTAGNWLLITNTRTLVANVNGSFVALTSVCTHSGCFDSWTFGNNRFTCRCHGSVFDPSGQVLQGPANAPLQQFTTQVSGTSLIITR</sequence>
<dbReference type="InterPro" id="IPR017941">
    <property type="entry name" value="Rieske_2Fe-2S"/>
</dbReference>
<evidence type="ECO:0000256" key="2">
    <source>
        <dbReference type="ARBA" id="ARBA00022723"/>
    </source>
</evidence>
<keyword evidence="3" id="KW-0408">Iron</keyword>
<evidence type="ECO:0000313" key="8">
    <source>
        <dbReference type="EMBL" id="GMQ27454.1"/>
    </source>
</evidence>
<dbReference type="PROSITE" id="PS51296">
    <property type="entry name" value="RIESKE"/>
    <property type="match status" value="1"/>
</dbReference>
<dbReference type="RefSeq" id="WP_338222275.1">
    <property type="nucleotide sequence ID" value="NZ_BTPD01000001.1"/>
</dbReference>
<keyword evidence="4" id="KW-0411">Iron-sulfur</keyword>
<dbReference type="Pfam" id="PF00355">
    <property type="entry name" value="Rieske"/>
    <property type="match status" value="1"/>
</dbReference>
<dbReference type="PANTHER" id="PTHR10134">
    <property type="entry name" value="CYTOCHROME B-C1 COMPLEX SUBUNIT RIESKE, MITOCHONDRIAL"/>
    <property type="match status" value="1"/>
</dbReference>
<evidence type="ECO:0000313" key="9">
    <source>
        <dbReference type="Proteomes" id="UP001338309"/>
    </source>
</evidence>
<evidence type="ECO:0000256" key="1">
    <source>
        <dbReference type="ARBA" id="ARBA00022714"/>
    </source>
</evidence>
<gene>
    <name evidence="8" type="ORF">Aconfl_00960</name>
</gene>
<evidence type="ECO:0000256" key="4">
    <source>
        <dbReference type="ARBA" id="ARBA00023014"/>
    </source>
</evidence>
<reference evidence="8 9" key="1">
    <citation type="submission" date="2023-08" db="EMBL/GenBank/DDBJ databases">
        <title>Draft genome sequence of Algoriphagus confluentis.</title>
        <authorList>
            <person name="Takatani N."/>
            <person name="Hosokawa M."/>
            <person name="Sawabe T."/>
        </authorList>
    </citation>
    <scope>NUCLEOTIDE SEQUENCE [LARGE SCALE GENOMIC DNA]</scope>
    <source>
        <strain evidence="8 9">NBRC 111222</strain>
    </source>
</reference>
<dbReference type="InterPro" id="IPR036922">
    <property type="entry name" value="Rieske_2Fe-2S_sf"/>
</dbReference>
<dbReference type="InterPro" id="IPR005805">
    <property type="entry name" value="Rieske_Fe-S_prot_C"/>
</dbReference>
<feature type="domain" description="Rieske" evidence="7">
    <location>
        <begin position="94"/>
        <end position="163"/>
    </location>
</feature>
<dbReference type="PRINTS" id="PR00162">
    <property type="entry name" value="RIESKE"/>
</dbReference>
<keyword evidence="2" id="KW-0479">Metal-binding</keyword>
<evidence type="ECO:0000256" key="3">
    <source>
        <dbReference type="ARBA" id="ARBA00023004"/>
    </source>
</evidence>
<keyword evidence="9" id="KW-1185">Reference proteome</keyword>
<dbReference type="InterPro" id="IPR014349">
    <property type="entry name" value="Rieske_Fe-S_prot"/>
</dbReference>
<evidence type="ECO:0000259" key="7">
    <source>
        <dbReference type="PROSITE" id="PS51296"/>
    </source>
</evidence>
<dbReference type="SUPFAM" id="SSF50022">
    <property type="entry name" value="ISP domain"/>
    <property type="match status" value="1"/>
</dbReference>
<dbReference type="Proteomes" id="UP001338309">
    <property type="component" value="Unassembled WGS sequence"/>
</dbReference>
<dbReference type="CDD" id="cd03467">
    <property type="entry name" value="Rieske"/>
    <property type="match status" value="1"/>
</dbReference>
<dbReference type="Gene3D" id="2.102.10.10">
    <property type="entry name" value="Rieske [2Fe-2S] iron-sulphur domain"/>
    <property type="match status" value="1"/>
</dbReference>
<comment type="cofactor">
    <cofactor evidence="6">
        <name>[2Fe-2S] cluster</name>
        <dbReference type="ChEBI" id="CHEBI:190135"/>
    </cofactor>
</comment>
<name>A0ABQ6PHT6_9BACT</name>
<keyword evidence="5" id="KW-1015">Disulfide bond</keyword>
<organism evidence="8 9">
    <name type="scientific">Algoriphagus confluentis</name>
    <dbReference type="NCBI Taxonomy" id="1697556"/>
    <lineage>
        <taxon>Bacteria</taxon>
        <taxon>Pseudomonadati</taxon>
        <taxon>Bacteroidota</taxon>
        <taxon>Cytophagia</taxon>
        <taxon>Cytophagales</taxon>
        <taxon>Cyclobacteriaceae</taxon>
        <taxon>Algoriphagus</taxon>
    </lineage>
</organism>
<proteinExistence type="predicted"/>
<dbReference type="EMBL" id="BTPD01000001">
    <property type="protein sequence ID" value="GMQ27454.1"/>
    <property type="molecule type" value="Genomic_DNA"/>
</dbReference>
<accession>A0ABQ6PHT6</accession>
<evidence type="ECO:0000256" key="6">
    <source>
        <dbReference type="ARBA" id="ARBA00034078"/>
    </source>
</evidence>
<keyword evidence="1" id="KW-0001">2Fe-2S</keyword>
<protein>
    <recommendedName>
        <fullName evidence="7">Rieske domain-containing protein</fullName>
    </recommendedName>
</protein>
<comment type="caution">
    <text evidence="8">The sequence shown here is derived from an EMBL/GenBank/DDBJ whole genome shotgun (WGS) entry which is preliminary data.</text>
</comment>
<evidence type="ECO:0000256" key="5">
    <source>
        <dbReference type="ARBA" id="ARBA00023157"/>
    </source>
</evidence>